<accession>A0A1X0IYL4</accession>
<keyword evidence="1" id="KW-0472">Membrane</keyword>
<evidence type="ECO:0000256" key="1">
    <source>
        <dbReference type="SAM" id="Phobius"/>
    </source>
</evidence>
<sequence length="212" mass="22764">MRSRFLPYATTPGRLLAQLVSDVAVASWITVWVMVGLAVHTAVTTIADVGRQVKDGATGISDNLHSAGDSAHKIPLVGDTVAKPLRAASEAALDVAGAGHNLDTTASWLAVVLALAVAAPPILAVGMPWLFLRIRFFRRKWTVIALTRTPAGEQLLALRALANRPLRKLAEVTVDPVGAWRREDPYAIRGLATLELRSAGVAAPRYWRNPAR</sequence>
<dbReference type="OrthoDB" id="5198533at2"/>
<protein>
    <recommendedName>
        <fullName evidence="4">Transmembrane protein</fullName>
    </recommendedName>
</protein>
<dbReference type="EMBL" id="MVIH01000004">
    <property type="protein sequence ID" value="ORB53941.1"/>
    <property type="molecule type" value="Genomic_DNA"/>
</dbReference>
<name>A0A1X0IYL4_MYCRH</name>
<comment type="caution">
    <text evidence="2">The sequence shown here is derived from an EMBL/GenBank/DDBJ whole genome shotgun (WGS) entry which is preliminary data.</text>
</comment>
<dbReference type="RefSeq" id="WP_083118638.1">
    <property type="nucleotide sequence ID" value="NZ_JACKUO010000028.1"/>
</dbReference>
<proteinExistence type="predicted"/>
<gene>
    <name evidence="2" type="ORF">BST42_11200</name>
</gene>
<dbReference type="Proteomes" id="UP000192534">
    <property type="component" value="Unassembled WGS sequence"/>
</dbReference>
<keyword evidence="3" id="KW-1185">Reference proteome</keyword>
<evidence type="ECO:0000313" key="3">
    <source>
        <dbReference type="Proteomes" id="UP000192534"/>
    </source>
</evidence>
<keyword evidence="1" id="KW-0812">Transmembrane</keyword>
<evidence type="ECO:0008006" key="4">
    <source>
        <dbReference type="Google" id="ProtNLM"/>
    </source>
</evidence>
<keyword evidence="1" id="KW-1133">Transmembrane helix</keyword>
<feature type="transmembrane region" description="Helical" evidence="1">
    <location>
        <begin position="108"/>
        <end position="132"/>
    </location>
</feature>
<dbReference type="AlphaFoldDB" id="A0A1X0IYL4"/>
<evidence type="ECO:0000313" key="2">
    <source>
        <dbReference type="EMBL" id="ORB53941.1"/>
    </source>
</evidence>
<feature type="transmembrane region" description="Helical" evidence="1">
    <location>
        <begin position="20"/>
        <end position="43"/>
    </location>
</feature>
<reference evidence="2 3" key="1">
    <citation type="submission" date="2016-12" db="EMBL/GenBank/DDBJ databases">
        <title>The new phylogeny of genus Mycobacterium.</title>
        <authorList>
            <person name="Tortoli E."/>
            <person name="Trovato A."/>
            <person name="Cirillo D.M."/>
        </authorList>
    </citation>
    <scope>NUCLEOTIDE SEQUENCE [LARGE SCALE GENOMIC DNA]</scope>
    <source>
        <strain evidence="2 3">DSM 44223</strain>
    </source>
</reference>
<organism evidence="2 3">
    <name type="scientific">Mycolicibacterium rhodesiae</name>
    <name type="common">Mycobacterium rhodesiae</name>
    <dbReference type="NCBI Taxonomy" id="36814"/>
    <lineage>
        <taxon>Bacteria</taxon>
        <taxon>Bacillati</taxon>
        <taxon>Actinomycetota</taxon>
        <taxon>Actinomycetes</taxon>
        <taxon>Mycobacteriales</taxon>
        <taxon>Mycobacteriaceae</taxon>
        <taxon>Mycolicibacterium</taxon>
    </lineage>
</organism>